<sequence length="396" mass="40865">MRLIFAFSLALLSGIAALPQAHAQSRGTAPAARNAAPAASLEPEKASAPAAGELAVRWTGPSAKDDYVVFARPGGEETRHFGYTRDGSPLKIRVPGEPGDYELRYVSAESGAVLARTKVTATPVSATLEAPAKGLAGSEITVPFKGPNAPEDWVGLAKAGAAAADYEAGAWIYANDGSPARLRLPVEPGAYEVRYVSGLDPRILVARKIEVTPATATVTAPESGTAGSTIQVAFTGQGGGDSFVGVVKQGAPAETWINGAYERPAGSQVAVRLPGEPGGYEVRFVLEANGAYKVLASAPIAVEPATASVSAPDRVKRGEELAVAFTGPKGEGDFIAFAKADAAADAYMDFRTASPDRNKVTLQAPDEAGAYEVRYVMAAPGEAGNLVIARRAVTVE</sequence>
<proteinExistence type="predicted"/>
<dbReference type="OrthoDB" id="9783818at2"/>
<feature type="chain" id="PRO_5016604458" evidence="2">
    <location>
        <begin position="24"/>
        <end position="396"/>
    </location>
</feature>
<dbReference type="Proteomes" id="UP000254925">
    <property type="component" value="Unassembled WGS sequence"/>
</dbReference>
<evidence type="ECO:0000313" key="3">
    <source>
        <dbReference type="EMBL" id="RDI60894.1"/>
    </source>
</evidence>
<evidence type="ECO:0000313" key="4">
    <source>
        <dbReference type="Proteomes" id="UP000254925"/>
    </source>
</evidence>
<organism evidence="3 4">
    <name type="scientific">Microvirga subterranea</name>
    <dbReference type="NCBI Taxonomy" id="186651"/>
    <lineage>
        <taxon>Bacteria</taxon>
        <taxon>Pseudomonadati</taxon>
        <taxon>Pseudomonadota</taxon>
        <taxon>Alphaproteobacteria</taxon>
        <taxon>Hyphomicrobiales</taxon>
        <taxon>Methylobacteriaceae</taxon>
        <taxon>Microvirga</taxon>
    </lineage>
</organism>
<comment type="caution">
    <text evidence="3">The sequence shown here is derived from an EMBL/GenBank/DDBJ whole genome shotgun (WGS) entry which is preliminary data.</text>
</comment>
<evidence type="ECO:0000256" key="1">
    <source>
        <dbReference type="SAM" id="MobiDB-lite"/>
    </source>
</evidence>
<dbReference type="EMBL" id="QQBB01000002">
    <property type="protein sequence ID" value="RDI60894.1"/>
    <property type="molecule type" value="Genomic_DNA"/>
</dbReference>
<keyword evidence="2" id="KW-0732">Signal</keyword>
<accession>A0A370HVE8</accession>
<gene>
    <name evidence="3" type="ORF">DES45_102282</name>
</gene>
<evidence type="ECO:0000256" key="2">
    <source>
        <dbReference type="SAM" id="SignalP"/>
    </source>
</evidence>
<feature type="region of interest" description="Disordered" evidence="1">
    <location>
        <begin position="28"/>
        <end position="47"/>
    </location>
</feature>
<dbReference type="RefSeq" id="WP_114769097.1">
    <property type="nucleotide sequence ID" value="NZ_QQBB01000002.1"/>
</dbReference>
<feature type="signal peptide" evidence="2">
    <location>
        <begin position="1"/>
        <end position="23"/>
    </location>
</feature>
<name>A0A370HVE8_9HYPH</name>
<reference evidence="3 4" key="1">
    <citation type="submission" date="2018-07" db="EMBL/GenBank/DDBJ databases">
        <title>Genomic Encyclopedia of Type Strains, Phase IV (KMG-IV): sequencing the most valuable type-strain genomes for metagenomic binning, comparative biology and taxonomic classification.</title>
        <authorList>
            <person name="Goeker M."/>
        </authorList>
    </citation>
    <scope>NUCLEOTIDE SEQUENCE [LARGE SCALE GENOMIC DNA]</scope>
    <source>
        <strain evidence="3 4">DSM 14364</strain>
    </source>
</reference>
<protein>
    <submittedName>
        <fullName evidence="3">Uncharacterized protein</fullName>
    </submittedName>
</protein>
<dbReference type="AlphaFoldDB" id="A0A370HVE8"/>
<feature type="compositionally biased region" description="Low complexity" evidence="1">
    <location>
        <begin position="29"/>
        <end position="39"/>
    </location>
</feature>
<keyword evidence="4" id="KW-1185">Reference proteome</keyword>